<evidence type="ECO:0000259" key="2">
    <source>
        <dbReference type="Pfam" id="PF20419"/>
    </source>
</evidence>
<dbReference type="Proteomes" id="UP000005695">
    <property type="component" value="Unassembled WGS sequence"/>
</dbReference>
<evidence type="ECO:0000313" key="3">
    <source>
        <dbReference type="EMBL" id="EAT16637.1"/>
    </source>
</evidence>
<feature type="region of interest" description="Disordered" evidence="1">
    <location>
        <begin position="872"/>
        <end position="891"/>
    </location>
</feature>
<reference evidence="3" key="2">
    <citation type="submission" date="2006-05" db="EMBL/GenBank/DDBJ databases">
        <title>Sequencing of the draft genome and assembly of Desulfuromonas acetoxidans DSM 684.</title>
        <authorList>
            <consortium name="US DOE Joint Genome Institute (JGI-PGF)"/>
            <person name="Copeland A."/>
            <person name="Lucas S."/>
            <person name="Lapidus A."/>
            <person name="Barry K."/>
            <person name="Detter J.C."/>
            <person name="Glavina del Rio T."/>
            <person name="Hammon N."/>
            <person name="Israni S."/>
            <person name="Dalin E."/>
            <person name="Tice H."/>
            <person name="Bruce D."/>
            <person name="Pitluck S."/>
            <person name="Richardson P."/>
        </authorList>
    </citation>
    <scope>NUCLEOTIDE SEQUENCE [LARGE SCALE GENOMIC DNA]</scope>
    <source>
        <strain evidence="3">DSM 684</strain>
    </source>
</reference>
<protein>
    <recommendedName>
        <fullName evidence="2">DUF6701 domain-containing protein</fullName>
    </recommendedName>
</protein>
<dbReference type="InterPro" id="IPR013320">
    <property type="entry name" value="ConA-like_dom_sf"/>
</dbReference>
<dbReference type="Gene3D" id="2.60.120.200">
    <property type="match status" value="2"/>
</dbReference>
<gene>
    <name evidence="3" type="ORF">Dace_2732</name>
</gene>
<feature type="domain" description="DUF6701" evidence="2">
    <location>
        <begin position="1058"/>
        <end position="1610"/>
    </location>
</feature>
<dbReference type="InterPro" id="IPR035665">
    <property type="entry name" value="VcfQ_lectin"/>
</dbReference>
<dbReference type="RefSeq" id="WP_005998697.1">
    <property type="nucleotide sequence ID" value="NZ_AAEW02000004.1"/>
</dbReference>
<dbReference type="InterPro" id="IPR046524">
    <property type="entry name" value="DUF6701"/>
</dbReference>
<proteinExistence type="predicted"/>
<name>Q1K202_DESA6</name>
<dbReference type="OrthoDB" id="9790247at2"/>
<accession>Q1K202</accession>
<sequence length="1613" mass="171842">MIKWSTENRKFTGCFLHNLWWRIVMGVLLVSLCTVPTVFAEDNNFCYQADRLNFGQVVSESLHETGNGSNNNFRRDQRDYFWFNSGTFRQTTLTITADKTVRVTVWKYYCYDTQVAQQQGTDISMSIPMEEGTDYYILVEPKANGTLDYQIALSHCDNLLVDDDGIDCPDACYTTIGDALVAAASGETINVCSGTYQENLVIDTAGITIQSQSGQVDSVIVTNSTTAPVVTVRGDGVSLNSLTLQQTANNAAVSVNSTSYVTGFSLEDINIVSHDVGIAIPTDSSTIRFSGLTIDSVDSSISIDADISGGVVVTDSALTSSSARGLEVLKDLYDAGLTLTNVAIEADQEALYMAYNAQGMTQMTGCNLLSHSNHALSANNISYTVLTLDSSCMTTLNAGSYALYLNVNPYHWGWTAASQVTNNCFYALDTNHIAYAWTDSHDFSGNYWDGFVGTTYSVGNVTDASPQSSCGLSCGGGSSSLSAYLDYPFDECDLSIGISDVSGNGHDAISAGDVVVDEGSAVLCRGITFDGNGDYLTVEDGLAVLQGTATLSFWIRTTQVSGSSNDYSSPALTGIEENGGEDDVFWGVLNRYGRIGIGVGNDAITSSTAINDDVYHLVTLTRNAGTGQVQVYIDGDLDASGTLPQGTIGHSFSSLGRVENTNSSQDLHYLNADIDELQIFSSVLSANDIRGIYDNYVSGLSWDGSERSCSSCQEFCFSDNFDRDSLGDSWTIIKQDNFTPQVSNGKLILTSSQGYISSGVTLKGSYPSQDNYVEIEFEHNAYGGNGADGVVLVLSDASVVPVAGAYGGSLGYANRTGEDGFSGGWLGFGLDEFGNFSNPTEGRNGGSGRIRDAIAVRGHGDTQNDYQYITGTSSLNPGIDNPSSSSPAPSYRYRFSIDTRNDRTLLKVERDTGSGYSTEIDWTDVTQTSPAPENFRVSFTASTGASDNIHSIDDFAMNAFYCGTIGEGEIDHFLFKHDGQGLTCAAEMVTLIACANSDCSQVYTGDIQVQLPDLGWQDGTIQTLTFDESGQVTLKLKHTTAETVSLGVIVSTPDASSVTQCTGGSPGSCDLTFYDSGFLIDVGDGRSCSDLAGTIQAVRSDETSEQCVGMDSFAETNRTVGFWFDYQQPDNGNVVPWLEGEELDQDSPGTAIDLAFDANAQAAFNLSYRDAGSLTLSARYDGSGDEAGLVMTGSTSAPFVVAPDHFVVTSSLNNSTTTGTPKIAAGDTFDVTVQAVCGDGTVTENFAWPTNLTIDDSKPTSAGVLSNGSLLATEFEDGVAAPNDLSYSEVGNITLQALAEDYLGSGMEISGTSEIIGRFHPHHFSVAANAPTLSPGCTTFSYLGQPLDYADKPQLTISARNSAGGVTRNYTGSWWHLGDIDESYVDANAATASVTIDDSLAGHSPATSGSSTTSPGEIVVDFTGPLAYQKPVGLNVAPFNADLSLQFAIDDGDALYEDGNPYSLDITFDPAAANEVRHGRLVLSNTHGSELLPLSMPITVEYFDGTNFVVNDADNCTTLVLSQFAFDPPSPAALANVDSLTDVANGRGSLDWTSPAYPVGFVDVKVDLSTGPYWLQYDWDGDGSEDDPPAARATFGIYKGSERIIYLRETTWF</sequence>
<dbReference type="Gene3D" id="2.60.120.380">
    <property type="match status" value="1"/>
</dbReference>
<dbReference type="Pfam" id="PF13385">
    <property type="entry name" value="Laminin_G_3"/>
    <property type="match status" value="1"/>
</dbReference>
<dbReference type="Pfam" id="PF20419">
    <property type="entry name" value="DUF6701"/>
    <property type="match status" value="1"/>
</dbReference>
<comment type="caution">
    <text evidence="3">The sequence shown here is derived from an EMBL/GenBank/DDBJ whole genome shotgun (WGS) entry which is preliminary data.</text>
</comment>
<evidence type="ECO:0000256" key="1">
    <source>
        <dbReference type="SAM" id="MobiDB-lite"/>
    </source>
</evidence>
<keyword evidence="4" id="KW-1185">Reference proteome</keyword>
<dbReference type="InterPro" id="IPR011050">
    <property type="entry name" value="Pectin_lyase_fold/virulence"/>
</dbReference>
<dbReference type="SUPFAM" id="SSF49899">
    <property type="entry name" value="Concanavalin A-like lectins/glucanases"/>
    <property type="match status" value="2"/>
</dbReference>
<dbReference type="SUPFAM" id="SSF89260">
    <property type="entry name" value="Collagen-binding domain"/>
    <property type="match status" value="1"/>
</dbReference>
<reference evidence="3" key="1">
    <citation type="submission" date="2006-05" db="EMBL/GenBank/DDBJ databases">
        <title>Annotation of the draft genome assembly of Desulfuromonas acetoxidans DSM 684.</title>
        <authorList>
            <consortium name="US DOE Joint Genome Institute (JGI-ORNL)"/>
            <person name="Larimer F."/>
            <person name="Land M."/>
            <person name="Hauser L."/>
        </authorList>
    </citation>
    <scope>NUCLEOTIDE SEQUENCE [LARGE SCALE GENOMIC DNA]</scope>
    <source>
        <strain evidence="3">DSM 684</strain>
    </source>
</reference>
<dbReference type="Gene3D" id="2.160.20.10">
    <property type="entry name" value="Single-stranded right-handed beta-helix, Pectin lyase-like"/>
    <property type="match status" value="1"/>
</dbReference>
<dbReference type="EMBL" id="AAEW02000004">
    <property type="protein sequence ID" value="EAT16637.1"/>
    <property type="molecule type" value="Genomic_DNA"/>
</dbReference>
<dbReference type="SUPFAM" id="SSF51126">
    <property type="entry name" value="Pectin lyase-like"/>
    <property type="match status" value="1"/>
</dbReference>
<organism evidence="3 4">
    <name type="scientific">Desulfuromonas acetoxidans (strain DSM 684 / 11070)</name>
    <dbReference type="NCBI Taxonomy" id="281689"/>
    <lineage>
        <taxon>Bacteria</taxon>
        <taxon>Pseudomonadati</taxon>
        <taxon>Thermodesulfobacteriota</taxon>
        <taxon>Desulfuromonadia</taxon>
        <taxon>Desulfuromonadales</taxon>
        <taxon>Desulfuromonadaceae</taxon>
        <taxon>Desulfuromonas</taxon>
    </lineage>
</organism>
<evidence type="ECO:0000313" key="4">
    <source>
        <dbReference type="Proteomes" id="UP000005695"/>
    </source>
</evidence>
<dbReference type="CDD" id="cd06900">
    <property type="entry name" value="lectin_VcfQ"/>
    <property type="match status" value="1"/>
</dbReference>
<dbReference type="InterPro" id="IPR012334">
    <property type="entry name" value="Pectin_lyas_fold"/>
</dbReference>